<evidence type="ECO:0000313" key="1">
    <source>
        <dbReference type="Proteomes" id="UP000000437"/>
    </source>
</evidence>
<name>A0AC58GMG8_DANRE</name>
<reference evidence="2" key="1">
    <citation type="submission" date="2025-08" db="UniProtKB">
        <authorList>
            <consortium name="RefSeq"/>
        </authorList>
    </citation>
    <scope>IDENTIFICATION</scope>
    <source>
        <strain evidence="2">Tuebingen</strain>
        <tissue evidence="2">Fibroblasts and whole tissue</tissue>
    </source>
</reference>
<accession>A0AC58GMG8</accession>
<protein>
    <submittedName>
        <fullName evidence="2">Uncharacterized protein</fullName>
    </submittedName>
</protein>
<organism evidence="1 2">
    <name type="scientific">Danio rerio</name>
    <name type="common">Zebrafish</name>
    <name type="synonym">Brachydanio rerio</name>
    <dbReference type="NCBI Taxonomy" id="7955"/>
    <lineage>
        <taxon>Eukaryota</taxon>
        <taxon>Metazoa</taxon>
        <taxon>Chordata</taxon>
        <taxon>Craniata</taxon>
        <taxon>Vertebrata</taxon>
        <taxon>Euteleostomi</taxon>
        <taxon>Actinopterygii</taxon>
        <taxon>Neopterygii</taxon>
        <taxon>Teleostei</taxon>
        <taxon>Ostariophysi</taxon>
        <taxon>Cypriniformes</taxon>
        <taxon>Danionidae</taxon>
        <taxon>Danioninae</taxon>
        <taxon>Danio</taxon>
    </lineage>
</organism>
<keyword evidence="1" id="KW-1185">Reference proteome</keyword>
<evidence type="ECO:0000313" key="2">
    <source>
        <dbReference type="RefSeq" id="XP_073770859.1"/>
    </source>
</evidence>
<sequence>MSYNIYEDVFRTESGGRNIDLLEMTVAIYESADCVRDQDFRTNTQQPLLQTGSGSLKTSNRASAVCLMLLCFLLLTAVIILSVHIYTNYTQETRIAILTEESDQLLTNIVNITEERDQLLTRVKGSNAEKDQLENENHILKNKEKRLLSENDSLMKQRDQLQQEKYDMEKFLYEKGGCFYYKSRLYFISHEKKSWSESRRYCRDRKADLIIINNREEQDFVKKISAGDMVWIGLTDSDEEGSWKWVYGPGMPTGFRFWGTFEPNGKTGENCAVSYSSGWADYPCNAYFQWICEKSAL</sequence>
<dbReference type="RefSeq" id="XP_073770859.1">
    <property type="nucleotide sequence ID" value="XM_073914758.1"/>
</dbReference>
<proteinExistence type="predicted"/>
<gene>
    <name evidence="2" type="primary">LOC100535655</name>
</gene>
<dbReference type="Proteomes" id="UP000000437">
    <property type="component" value="Chromosome 10"/>
</dbReference>